<evidence type="ECO:0000256" key="2">
    <source>
        <dbReference type="ARBA" id="ARBA00006727"/>
    </source>
</evidence>
<name>A0A8H3U9I2_VENIN</name>
<keyword evidence="4" id="KW-1133">Transmembrane helix</keyword>
<dbReference type="GO" id="GO:0016020">
    <property type="term" value="C:membrane"/>
    <property type="evidence" value="ECO:0007669"/>
    <property type="project" value="UniProtKB-SubCell"/>
</dbReference>
<feature type="transmembrane region" description="Helical" evidence="4">
    <location>
        <begin position="106"/>
        <end position="127"/>
    </location>
</feature>
<dbReference type="InterPro" id="IPR036259">
    <property type="entry name" value="MFS_trans_sf"/>
</dbReference>
<dbReference type="InterPro" id="IPR020846">
    <property type="entry name" value="MFS_dom"/>
</dbReference>
<feature type="region of interest" description="Disordered" evidence="3">
    <location>
        <begin position="1"/>
        <end position="24"/>
    </location>
</feature>
<feature type="transmembrane region" description="Helical" evidence="4">
    <location>
        <begin position="433"/>
        <end position="453"/>
    </location>
</feature>
<feature type="transmembrane region" description="Helical" evidence="4">
    <location>
        <begin position="147"/>
        <end position="169"/>
    </location>
</feature>
<dbReference type="Gene3D" id="1.20.1250.20">
    <property type="entry name" value="MFS general substrate transporter like domains"/>
    <property type="match status" value="1"/>
</dbReference>
<feature type="transmembrane region" description="Helical" evidence="4">
    <location>
        <begin position="232"/>
        <end position="253"/>
    </location>
</feature>
<accession>A0A8H3U9I2</accession>
<dbReference type="GO" id="GO:0022857">
    <property type="term" value="F:transmembrane transporter activity"/>
    <property type="evidence" value="ECO:0007669"/>
    <property type="project" value="InterPro"/>
</dbReference>
<evidence type="ECO:0000256" key="1">
    <source>
        <dbReference type="ARBA" id="ARBA00004141"/>
    </source>
</evidence>
<keyword evidence="4" id="KW-0812">Transmembrane</keyword>
<gene>
    <name evidence="6" type="ORF">EG328_009074</name>
</gene>
<feature type="transmembrane region" description="Helical" evidence="4">
    <location>
        <begin position="399"/>
        <end position="421"/>
    </location>
</feature>
<feature type="transmembrane region" description="Helical" evidence="4">
    <location>
        <begin position="374"/>
        <end position="393"/>
    </location>
</feature>
<dbReference type="PROSITE" id="PS50850">
    <property type="entry name" value="MFS"/>
    <property type="match status" value="1"/>
</dbReference>
<feature type="compositionally biased region" description="Basic and acidic residues" evidence="3">
    <location>
        <begin position="1"/>
        <end position="23"/>
    </location>
</feature>
<feature type="transmembrane region" description="Helical" evidence="4">
    <location>
        <begin position="306"/>
        <end position="331"/>
    </location>
</feature>
<comment type="similarity">
    <text evidence="2">Belongs to the major facilitator superfamily. Monocarboxylate porter (TC 2.A.1.13) family.</text>
</comment>
<dbReference type="Proteomes" id="UP000447873">
    <property type="component" value="Unassembled WGS sequence"/>
</dbReference>
<evidence type="ECO:0000313" key="6">
    <source>
        <dbReference type="EMBL" id="KAE9966257.1"/>
    </source>
</evidence>
<dbReference type="SUPFAM" id="SSF103473">
    <property type="entry name" value="MFS general substrate transporter"/>
    <property type="match status" value="1"/>
</dbReference>
<sequence length="496" mass="53054">MSSTTDHEYEKSSHHPYADDKLNDSIGTGDAAFEYGEKTEDVDIENVGSEMSGEGIPRTGVPVGPGAPLGLAATKTSEKNGVDATRVGTRVSVNNTSQIPNGGFKAWMQVVGSFFLFFNTWGIMNTFGVYQTIYETSYLRSSTPSSISWIGSVQIFLLMVGGALTGPIYDAGHFRALIAVGSFLIVFGHMMLSLCTSYWQIILAQAFCIGLGTGCLFVPAVGIISTYFHSRLALATGIAASGSSLGGVIYPIVLHRLYNSIGFGWSVRVIGFITLATLLIPNIVMKPRVLPAAKRALIDWTAFKSAPFMVFTAGTFVGFMGLFMFFFYIQLYAITKHATNENLAFYLLSMLNAASIFGRIIPNFIADKVGPLNIIVPCALVSGILVFTLIPVYNLGGTVIVTLLYGFFSGTFVSLPPTIIVQHLSPNRGLIGTRLGMSFSIVAVGALIGNPIAGAILDARGFTSVWIFGGTLVLAGTGLMGLSRVLLVGWRPFVKA</sequence>
<evidence type="ECO:0000256" key="4">
    <source>
        <dbReference type="SAM" id="Phobius"/>
    </source>
</evidence>
<protein>
    <recommendedName>
        <fullName evidence="5">Major facilitator superfamily (MFS) profile domain-containing protein</fullName>
    </recommendedName>
</protein>
<comment type="caution">
    <text evidence="6">The sequence shown here is derived from an EMBL/GenBank/DDBJ whole genome shotgun (WGS) entry which is preliminary data.</text>
</comment>
<dbReference type="InterPro" id="IPR011701">
    <property type="entry name" value="MFS"/>
</dbReference>
<dbReference type="AlphaFoldDB" id="A0A8H3U9I2"/>
<organism evidence="6 7">
    <name type="scientific">Venturia inaequalis</name>
    <name type="common">Apple scab fungus</name>
    <dbReference type="NCBI Taxonomy" id="5025"/>
    <lineage>
        <taxon>Eukaryota</taxon>
        <taxon>Fungi</taxon>
        <taxon>Dikarya</taxon>
        <taxon>Ascomycota</taxon>
        <taxon>Pezizomycotina</taxon>
        <taxon>Dothideomycetes</taxon>
        <taxon>Pleosporomycetidae</taxon>
        <taxon>Venturiales</taxon>
        <taxon>Venturiaceae</taxon>
        <taxon>Venturia</taxon>
    </lineage>
</organism>
<reference evidence="6 7" key="1">
    <citation type="submission" date="2018-12" db="EMBL/GenBank/DDBJ databases">
        <title>Venturia inaequalis Genome Resource.</title>
        <authorList>
            <person name="Lichtner F.J."/>
        </authorList>
    </citation>
    <scope>NUCLEOTIDE SEQUENCE [LARGE SCALE GENOMIC DNA]</scope>
    <source>
        <strain evidence="6 7">120213</strain>
    </source>
</reference>
<feature type="domain" description="Major facilitator superfamily (MFS) profile" evidence="5">
    <location>
        <begin position="105"/>
        <end position="493"/>
    </location>
</feature>
<dbReference type="PANTHER" id="PTHR11360">
    <property type="entry name" value="MONOCARBOXYLATE TRANSPORTER"/>
    <property type="match status" value="1"/>
</dbReference>
<feature type="transmembrane region" description="Helical" evidence="4">
    <location>
        <begin position="198"/>
        <end position="220"/>
    </location>
</feature>
<evidence type="ECO:0000313" key="7">
    <source>
        <dbReference type="Proteomes" id="UP000447873"/>
    </source>
</evidence>
<feature type="transmembrane region" description="Helical" evidence="4">
    <location>
        <begin position="465"/>
        <end position="487"/>
    </location>
</feature>
<evidence type="ECO:0000256" key="3">
    <source>
        <dbReference type="SAM" id="MobiDB-lite"/>
    </source>
</evidence>
<keyword evidence="4" id="KW-0472">Membrane</keyword>
<comment type="subcellular location">
    <subcellularLocation>
        <location evidence="1">Membrane</location>
        <topology evidence="1">Multi-pass membrane protein</topology>
    </subcellularLocation>
</comment>
<feature type="transmembrane region" description="Helical" evidence="4">
    <location>
        <begin position="176"/>
        <end position="192"/>
    </location>
</feature>
<evidence type="ECO:0000259" key="5">
    <source>
        <dbReference type="PROSITE" id="PS50850"/>
    </source>
</evidence>
<dbReference type="PANTHER" id="PTHR11360:SF234">
    <property type="entry name" value="MFS-TYPE TRANSPORTER DBAD-RELATED"/>
    <property type="match status" value="1"/>
</dbReference>
<feature type="transmembrane region" description="Helical" evidence="4">
    <location>
        <begin position="343"/>
        <end position="362"/>
    </location>
</feature>
<dbReference type="Pfam" id="PF07690">
    <property type="entry name" value="MFS_1"/>
    <property type="match status" value="1"/>
</dbReference>
<proteinExistence type="inferred from homology"/>
<feature type="transmembrane region" description="Helical" evidence="4">
    <location>
        <begin position="265"/>
        <end position="285"/>
    </location>
</feature>
<dbReference type="EMBL" id="WNWS01000530">
    <property type="protein sequence ID" value="KAE9966257.1"/>
    <property type="molecule type" value="Genomic_DNA"/>
</dbReference>
<dbReference type="InterPro" id="IPR050327">
    <property type="entry name" value="Proton-linked_MCT"/>
</dbReference>